<keyword evidence="1" id="KW-0472">Membrane</keyword>
<sequence length="197" mass="21824">MRLAAFPLDGKWLQWAVRRAQYRLGWSGMALAVLLVAAVCLVLGWLAPLRGDIVQLQQELQAQEAASSLHPQPQRQAVASPEQALAQELAEFDARFPDIQQLPDELAVLFRLAEQHGLQVVKGEYSLSEKKQGSVRRFEASVPVQGSYQSVKALVLAILDALPNVALAELGFERGEAVESEVKTRLRLVFFIRKQGV</sequence>
<dbReference type="AlphaFoldDB" id="Q1GYK6"/>
<dbReference type="STRING" id="265072.Mfla_2416"/>
<evidence type="ECO:0000313" key="2">
    <source>
        <dbReference type="EMBL" id="ABE50681.1"/>
    </source>
</evidence>
<evidence type="ECO:0000256" key="1">
    <source>
        <dbReference type="SAM" id="Phobius"/>
    </source>
</evidence>
<name>Q1GYK6_METFK</name>
<protein>
    <recommendedName>
        <fullName evidence="4">Transmembrane protein</fullName>
    </recommendedName>
</protein>
<evidence type="ECO:0008006" key="4">
    <source>
        <dbReference type="Google" id="ProtNLM"/>
    </source>
</evidence>
<gene>
    <name evidence="2" type="ordered locus">Mfla_2416</name>
</gene>
<dbReference type="OrthoDB" id="9096701at2"/>
<dbReference type="Proteomes" id="UP000002440">
    <property type="component" value="Chromosome"/>
</dbReference>
<feature type="transmembrane region" description="Helical" evidence="1">
    <location>
        <begin position="24"/>
        <end position="47"/>
    </location>
</feature>
<accession>Q1GYK6</accession>
<organism evidence="2 3">
    <name type="scientific">Methylobacillus flagellatus (strain ATCC 51484 / DSM 6875 / VKM B-1610 / KT)</name>
    <dbReference type="NCBI Taxonomy" id="265072"/>
    <lineage>
        <taxon>Bacteria</taxon>
        <taxon>Pseudomonadati</taxon>
        <taxon>Pseudomonadota</taxon>
        <taxon>Betaproteobacteria</taxon>
        <taxon>Nitrosomonadales</taxon>
        <taxon>Methylophilaceae</taxon>
        <taxon>Methylobacillus</taxon>
    </lineage>
</organism>
<dbReference type="KEGG" id="mfa:Mfla_2416"/>
<keyword evidence="1" id="KW-1133">Transmembrane helix</keyword>
<dbReference type="HOGENOM" id="CLU_1544739_0_0_4"/>
<keyword evidence="1" id="KW-0812">Transmembrane</keyword>
<proteinExistence type="predicted"/>
<dbReference type="eggNOG" id="COG3167">
    <property type="taxonomic scope" value="Bacteria"/>
</dbReference>
<keyword evidence="3" id="KW-1185">Reference proteome</keyword>
<reference evidence="2 3" key="1">
    <citation type="submission" date="2006-03" db="EMBL/GenBank/DDBJ databases">
        <title>Complete sequence of Methylobacillus flagellatus KT.</title>
        <authorList>
            <consortium name="US DOE Joint Genome Institute"/>
            <person name="Copeland A."/>
            <person name="Lucas S."/>
            <person name="Lapidus A."/>
            <person name="Barry K."/>
            <person name="Detter J.C."/>
            <person name="Glavina del Rio T."/>
            <person name="Hammon N."/>
            <person name="Israni S."/>
            <person name="Dalin E."/>
            <person name="Tice H."/>
            <person name="Pitluck S."/>
            <person name="Brettin T."/>
            <person name="Bruce D."/>
            <person name="Han C."/>
            <person name="Tapia R."/>
            <person name="Saunders E."/>
            <person name="Gilna P."/>
            <person name="Schmutz J."/>
            <person name="Larimer F."/>
            <person name="Land M."/>
            <person name="Kyrpides N."/>
            <person name="Anderson I."/>
            <person name="Richardson P."/>
        </authorList>
    </citation>
    <scope>NUCLEOTIDE SEQUENCE [LARGE SCALE GENOMIC DNA]</scope>
    <source>
        <strain evidence="3">KT / ATCC 51484 / DSM 6875</strain>
    </source>
</reference>
<dbReference type="EMBL" id="CP000284">
    <property type="protein sequence ID" value="ABE50681.1"/>
    <property type="molecule type" value="Genomic_DNA"/>
</dbReference>
<evidence type="ECO:0000313" key="3">
    <source>
        <dbReference type="Proteomes" id="UP000002440"/>
    </source>
</evidence>